<dbReference type="Pfam" id="PF00583">
    <property type="entry name" value="Acetyltransf_1"/>
    <property type="match status" value="1"/>
</dbReference>
<keyword evidence="3" id="KW-1185">Reference proteome</keyword>
<dbReference type="Proteomes" id="UP000501600">
    <property type="component" value="Chromosome"/>
</dbReference>
<dbReference type="GO" id="GO:0016747">
    <property type="term" value="F:acyltransferase activity, transferring groups other than amino-acyl groups"/>
    <property type="evidence" value="ECO:0007669"/>
    <property type="project" value="InterPro"/>
</dbReference>
<dbReference type="RefSeq" id="WP_168818489.1">
    <property type="nucleotide sequence ID" value="NZ_CP051217.1"/>
</dbReference>
<evidence type="ECO:0000313" key="3">
    <source>
        <dbReference type="Proteomes" id="UP000501600"/>
    </source>
</evidence>
<sequence length="224" mass="24875">MTMNSFRKKAESISASEMLTGSDVALMDTVRTVGSESVEQLGEITADAFRHDPFNNWFFHDFDAMQQVFTLMAKHIYAPNGFCQIWEENGQACAATMWTMPGDKADLSLLATLEFYWSIFSRGGLAALKRGKATTEAMEAHHPKEPHAYLFTVGVVGEARGRGLGRQLIEPVLQACDQTGTMAYLENSNPANTRVYNSLGFERVTIFHPMPGCPPLEAMTRKPQ</sequence>
<keyword evidence="2" id="KW-0808">Transferase</keyword>
<accession>A0A6H2DKI0</accession>
<dbReference type="EMBL" id="CP051217">
    <property type="protein sequence ID" value="QJB68647.1"/>
    <property type="molecule type" value="Genomic_DNA"/>
</dbReference>
<dbReference type="InterPro" id="IPR000182">
    <property type="entry name" value="GNAT_dom"/>
</dbReference>
<feature type="domain" description="N-acetyltransferase" evidence="1">
    <location>
        <begin position="28"/>
        <end position="222"/>
    </location>
</feature>
<dbReference type="InterPro" id="IPR052523">
    <property type="entry name" value="Trichothecene_AcTrans"/>
</dbReference>
<proteinExistence type="predicted"/>
<name>A0A6H2DKI0_9SPHN</name>
<protein>
    <submittedName>
        <fullName evidence="2">GNAT family N-acetyltransferase</fullName>
    </submittedName>
</protein>
<dbReference type="PANTHER" id="PTHR42791:SF1">
    <property type="entry name" value="N-ACETYLTRANSFERASE DOMAIN-CONTAINING PROTEIN"/>
    <property type="match status" value="1"/>
</dbReference>
<dbReference type="CDD" id="cd04301">
    <property type="entry name" value="NAT_SF"/>
    <property type="match status" value="1"/>
</dbReference>
<dbReference type="KEGG" id="phao:HF685_04585"/>
<dbReference type="Gene3D" id="3.40.630.30">
    <property type="match status" value="1"/>
</dbReference>
<evidence type="ECO:0000313" key="2">
    <source>
        <dbReference type="EMBL" id="QJB68647.1"/>
    </source>
</evidence>
<dbReference type="PANTHER" id="PTHR42791">
    <property type="entry name" value="GNAT FAMILY ACETYLTRANSFERASE"/>
    <property type="match status" value="1"/>
</dbReference>
<gene>
    <name evidence="2" type="ORF">HF685_04585</name>
</gene>
<dbReference type="PROSITE" id="PS51186">
    <property type="entry name" value="GNAT"/>
    <property type="match status" value="1"/>
</dbReference>
<reference evidence="2 3" key="1">
    <citation type="submission" date="2020-04" db="EMBL/GenBank/DDBJ databases">
        <title>Genome sequence for Sphingorhabdus sp. strain M1.</title>
        <authorList>
            <person name="Park S.-J."/>
        </authorList>
    </citation>
    <scope>NUCLEOTIDE SEQUENCE [LARGE SCALE GENOMIC DNA]</scope>
    <source>
        <strain evidence="2 3">JK6</strain>
    </source>
</reference>
<dbReference type="SUPFAM" id="SSF55729">
    <property type="entry name" value="Acyl-CoA N-acyltransferases (Nat)"/>
    <property type="match status" value="1"/>
</dbReference>
<dbReference type="AlphaFoldDB" id="A0A6H2DKI0"/>
<evidence type="ECO:0000259" key="1">
    <source>
        <dbReference type="PROSITE" id="PS51186"/>
    </source>
</evidence>
<dbReference type="InterPro" id="IPR016181">
    <property type="entry name" value="Acyl_CoA_acyltransferase"/>
</dbReference>
<organism evidence="2 3">
    <name type="scientific">Parasphingorhabdus halotolerans</name>
    <dbReference type="NCBI Taxonomy" id="2725558"/>
    <lineage>
        <taxon>Bacteria</taxon>
        <taxon>Pseudomonadati</taxon>
        <taxon>Pseudomonadota</taxon>
        <taxon>Alphaproteobacteria</taxon>
        <taxon>Sphingomonadales</taxon>
        <taxon>Sphingomonadaceae</taxon>
        <taxon>Parasphingorhabdus</taxon>
    </lineage>
</organism>